<dbReference type="GO" id="GO:0016020">
    <property type="term" value="C:membrane"/>
    <property type="evidence" value="ECO:0007669"/>
    <property type="project" value="UniProtKB-SubCell"/>
</dbReference>
<keyword evidence="3" id="KW-0964">Secreted</keyword>
<evidence type="ECO:0000313" key="8">
    <source>
        <dbReference type="Proteomes" id="UP001165740"/>
    </source>
</evidence>
<accession>A0A9W3B372</accession>
<protein>
    <submittedName>
        <fullName evidence="9">Perivitellin-2 67 kDa subunit-like isoform X1</fullName>
    </submittedName>
</protein>
<reference evidence="9" key="1">
    <citation type="submission" date="2025-08" db="UniProtKB">
        <authorList>
            <consortium name="RefSeq"/>
        </authorList>
    </citation>
    <scope>IDENTIFICATION</scope>
</reference>
<dbReference type="PROSITE" id="PS51412">
    <property type="entry name" value="MACPF_2"/>
    <property type="match status" value="1"/>
</dbReference>
<dbReference type="InterPro" id="IPR020864">
    <property type="entry name" value="MACPF"/>
</dbReference>
<dbReference type="RefSeq" id="XP_055893922.1">
    <property type="nucleotide sequence ID" value="XM_056037947.1"/>
</dbReference>
<evidence type="ECO:0000256" key="4">
    <source>
        <dbReference type="ARBA" id="ARBA00023136"/>
    </source>
</evidence>
<feature type="chain" id="PRO_5040795510" evidence="6">
    <location>
        <begin position="23"/>
        <end position="587"/>
    </location>
</feature>
<dbReference type="OrthoDB" id="6154128at2759"/>
<name>A0A9W3B372_BIOGL</name>
<keyword evidence="6" id="KW-0732">Signal</keyword>
<sequence>MSNAARLVFLVLVQTFWTSSTAVTLCSNPPPGIQKMFRGADITKLDLIPLNIGSNGFKGPVLNFTCDEKKTWTTVGDVTYQLPDQVWHLTSLPGGWLSASANLYKSYNEVRRSMMTEVGAEGNIWDFAFSASASFKDMQNTITNNSRYISDVGAFESATRADLVPKWVLGFDRYVQMFIDAQLTGTFDSNPNAYNEFIEMFGTHYFNTANFGGYIRVVMETKTNYFSSRSDYEVKANAKASYLKVISAKGGHVSEKVNVDESFTRSTTQTVRYYGGNTNLLTQNGISEWQPSVSKDPWLFSGELKPLSGLISDSNKRSSMEKAVENYVLRYYLDELERLMASARKISSDNILRCLQTRLTALKGLDVLVMGDVKSLGREIESHIIVPTWFKTATKLCYNWWADGDVIQCGGGAKNLLCATPNSMTPVYKDDTDGRGGGCRMQWGIHSTGYPSWFNDVRICYRWYANGDGGQCGGGAAKSLCAGVNEFSPNYRDNSDGRPGGCRMSWKIEVPSSAPLWMRTTKMCFSWYPDGDAGQCGEVSSRDLCAKVNEWTEYYLDDTDERVGGCRMSWVFNCFNRCKHGEKLLDF</sequence>
<feature type="domain" description="MACPF" evidence="7">
    <location>
        <begin position="19"/>
        <end position="340"/>
    </location>
</feature>
<evidence type="ECO:0000256" key="3">
    <source>
        <dbReference type="ARBA" id="ARBA00022525"/>
    </source>
</evidence>
<feature type="signal peptide" evidence="6">
    <location>
        <begin position="1"/>
        <end position="22"/>
    </location>
</feature>
<keyword evidence="8" id="KW-1185">Reference proteome</keyword>
<proteinExistence type="predicted"/>
<comment type="subcellular location">
    <subcellularLocation>
        <location evidence="1">Membrane</location>
    </subcellularLocation>
    <subcellularLocation>
        <location evidence="2">Secreted</location>
    </subcellularLocation>
</comment>
<evidence type="ECO:0000259" key="7">
    <source>
        <dbReference type="PROSITE" id="PS51412"/>
    </source>
</evidence>
<dbReference type="AlphaFoldDB" id="A0A9W3B372"/>
<dbReference type="GO" id="GO:0005576">
    <property type="term" value="C:extracellular region"/>
    <property type="evidence" value="ECO:0007669"/>
    <property type="project" value="UniProtKB-SubCell"/>
</dbReference>
<keyword evidence="4" id="KW-0472">Membrane</keyword>
<dbReference type="PROSITE" id="PS00279">
    <property type="entry name" value="MACPF_1"/>
    <property type="match status" value="1"/>
</dbReference>
<gene>
    <name evidence="9" type="primary">LOC106078544</name>
</gene>
<keyword evidence="5" id="KW-1015">Disulfide bond</keyword>
<evidence type="ECO:0000256" key="5">
    <source>
        <dbReference type="ARBA" id="ARBA00023157"/>
    </source>
</evidence>
<evidence type="ECO:0000313" key="9">
    <source>
        <dbReference type="RefSeq" id="XP_055893922.1"/>
    </source>
</evidence>
<evidence type="ECO:0000256" key="2">
    <source>
        <dbReference type="ARBA" id="ARBA00004613"/>
    </source>
</evidence>
<evidence type="ECO:0000256" key="6">
    <source>
        <dbReference type="SAM" id="SignalP"/>
    </source>
</evidence>
<dbReference type="Pfam" id="PF01823">
    <property type="entry name" value="MACPF"/>
    <property type="match status" value="1"/>
</dbReference>
<dbReference type="SMART" id="SM00457">
    <property type="entry name" value="MACPF"/>
    <property type="match status" value="1"/>
</dbReference>
<organism evidence="8 9">
    <name type="scientific">Biomphalaria glabrata</name>
    <name type="common">Bloodfluke planorb</name>
    <name type="synonym">Freshwater snail</name>
    <dbReference type="NCBI Taxonomy" id="6526"/>
    <lineage>
        <taxon>Eukaryota</taxon>
        <taxon>Metazoa</taxon>
        <taxon>Spiralia</taxon>
        <taxon>Lophotrochozoa</taxon>
        <taxon>Mollusca</taxon>
        <taxon>Gastropoda</taxon>
        <taxon>Heterobranchia</taxon>
        <taxon>Euthyneura</taxon>
        <taxon>Panpulmonata</taxon>
        <taxon>Hygrophila</taxon>
        <taxon>Lymnaeoidea</taxon>
        <taxon>Planorbidae</taxon>
        <taxon>Biomphalaria</taxon>
    </lineage>
</organism>
<dbReference type="InterPro" id="IPR020863">
    <property type="entry name" value="MACPF_CS"/>
</dbReference>
<dbReference type="GeneID" id="106078544"/>
<dbReference type="OMA" id="CATANTW"/>
<evidence type="ECO:0000256" key="1">
    <source>
        <dbReference type="ARBA" id="ARBA00004370"/>
    </source>
</evidence>
<dbReference type="Proteomes" id="UP001165740">
    <property type="component" value="Chromosome 8"/>
</dbReference>